<name>A0A318ZKX2_9EURO</name>
<dbReference type="EMBL" id="KZ821222">
    <property type="protein sequence ID" value="PYH48251.1"/>
    <property type="molecule type" value="Genomic_DNA"/>
</dbReference>
<keyword evidence="1" id="KW-0812">Transmembrane</keyword>
<organism evidence="3 4">
    <name type="scientific">Aspergillus saccharolyticus JOP 1030-1</name>
    <dbReference type="NCBI Taxonomy" id="1450539"/>
    <lineage>
        <taxon>Eukaryota</taxon>
        <taxon>Fungi</taxon>
        <taxon>Dikarya</taxon>
        <taxon>Ascomycota</taxon>
        <taxon>Pezizomycotina</taxon>
        <taxon>Eurotiomycetes</taxon>
        <taxon>Eurotiomycetidae</taxon>
        <taxon>Eurotiales</taxon>
        <taxon>Aspergillaceae</taxon>
        <taxon>Aspergillus</taxon>
        <taxon>Aspergillus subgen. Circumdati</taxon>
    </lineage>
</organism>
<keyword evidence="2" id="KW-0732">Signal</keyword>
<evidence type="ECO:0008006" key="5">
    <source>
        <dbReference type="Google" id="ProtNLM"/>
    </source>
</evidence>
<keyword evidence="4" id="KW-1185">Reference proteome</keyword>
<dbReference type="GeneID" id="37072086"/>
<evidence type="ECO:0000313" key="4">
    <source>
        <dbReference type="Proteomes" id="UP000248349"/>
    </source>
</evidence>
<dbReference type="Proteomes" id="UP000248349">
    <property type="component" value="Unassembled WGS sequence"/>
</dbReference>
<evidence type="ECO:0000256" key="1">
    <source>
        <dbReference type="SAM" id="Phobius"/>
    </source>
</evidence>
<feature type="transmembrane region" description="Helical" evidence="1">
    <location>
        <begin position="66"/>
        <end position="89"/>
    </location>
</feature>
<keyword evidence="1" id="KW-0472">Membrane</keyword>
<dbReference type="RefSeq" id="XP_025434233.1">
    <property type="nucleotide sequence ID" value="XM_025570858.1"/>
</dbReference>
<proteinExistence type="predicted"/>
<evidence type="ECO:0000256" key="2">
    <source>
        <dbReference type="SAM" id="SignalP"/>
    </source>
</evidence>
<evidence type="ECO:0000313" key="3">
    <source>
        <dbReference type="EMBL" id="PYH48251.1"/>
    </source>
</evidence>
<protein>
    <recommendedName>
        <fullName evidence="5">Secreted protein</fullName>
    </recommendedName>
</protein>
<accession>A0A318ZKX2</accession>
<sequence>MAALSLLFLTLIVGGHSVAHGLDRSCSGQSIVSLEKSRRWSERQIIKDCSSHVCSFWWKLFFFHSFHHLVILFLHSIHLCCITMLADFYRGLAKGDKQNRTLRENKNPTQETLAQWIVFYP</sequence>
<feature type="chain" id="PRO_5016455928" description="Secreted protein" evidence="2">
    <location>
        <begin position="18"/>
        <end position="121"/>
    </location>
</feature>
<gene>
    <name evidence="3" type="ORF">BP01DRAFT_178879</name>
</gene>
<keyword evidence="1" id="KW-1133">Transmembrane helix</keyword>
<reference evidence="3 4" key="1">
    <citation type="submission" date="2016-12" db="EMBL/GenBank/DDBJ databases">
        <title>The genomes of Aspergillus section Nigri reveals drivers in fungal speciation.</title>
        <authorList>
            <consortium name="DOE Joint Genome Institute"/>
            <person name="Vesth T.C."/>
            <person name="Nybo J."/>
            <person name="Theobald S."/>
            <person name="Brandl J."/>
            <person name="Frisvad J.C."/>
            <person name="Nielsen K.F."/>
            <person name="Lyhne E.K."/>
            <person name="Kogle M.E."/>
            <person name="Kuo A."/>
            <person name="Riley R."/>
            <person name="Clum A."/>
            <person name="Nolan M."/>
            <person name="Lipzen A."/>
            <person name="Salamov A."/>
            <person name="Henrissat B."/>
            <person name="Wiebenga A."/>
            <person name="De Vries R.P."/>
            <person name="Grigoriev I.V."/>
            <person name="Mortensen U.H."/>
            <person name="Andersen M.R."/>
            <person name="Baker S.E."/>
        </authorList>
    </citation>
    <scope>NUCLEOTIDE SEQUENCE [LARGE SCALE GENOMIC DNA]</scope>
    <source>
        <strain evidence="3 4">JOP 1030-1</strain>
    </source>
</reference>
<feature type="signal peptide" evidence="2">
    <location>
        <begin position="1"/>
        <end position="17"/>
    </location>
</feature>
<dbReference type="AlphaFoldDB" id="A0A318ZKX2"/>